<keyword evidence="4" id="KW-1185">Reference proteome</keyword>
<feature type="region of interest" description="Disordered" evidence="2">
    <location>
        <begin position="56"/>
        <end position="140"/>
    </location>
</feature>
<protein>
    <submittedName>
        <fullName evidence="3">Uncharacterized protein</fullName>
    </submittedName>
</protein>
<name>A0A8T0F207_ARGBR</name>
<evidence type="ECO:0000313" key="4">
    <source>
        <dbReference type="Proteomes" id="UP000807504"/>
    </source>
</evidence>
<dbReference type="Proteomes" id="UP000807504">
    <property type="component" value="Unassembled WGS sequence"/>
</dbReference>
<keyword evidence="1" id="KW-0175">Coiled coil</keyword>
<dbReference type="AlphaFoldDB" id="A0A8T0F207"/>
<evidence type="ECO:0000313" key="3">
    <source>
        <dbReference type="EMBL" id="KAF8784338.1"/>
    </source>
</evidence>
<feature type="compositionally biased region" description="Basic and acidic residues" evidence="2">
    <location>
        <begin position="96"/>
        <end position="115"/>
    </location>
</feature>
<gene>
    <name evidence="3" type="ORF">HNY73_010028</name>
</gene>
<comment type="caution">
    <text evidence="3">The sequence shown here is derived from an EMBL/GenBank/DDBJ whole genome shotgun (WGS) entry which is preliminary data.</text>
</comment>
<organism evidence="3 4">
    <name type="scientific">Argiope bruennichi</name>
    <name type="common">Wasp spider</name>
    <name type="synonym">Aranea bruennichi</name>
    <dbReference type="NCBI Taxonomy" id="94029"/>
    <lineage>
        <taxon>Eukaryota</taxon>
        <taxon>Metazoa</taxon>
        <taxon>Ecdysozoa</taxon>
        <taxon>Arthropoda</taxon>
        <taxon>Chelicerata</taxon>
        <taxon>Arachnida</taxon>
        <taxon>Araneae</taxon>
        <taxon>Araneomorphae</taxon>
        <taxon>Entelegynae</taxon>
        <taxon>Araneoidea</taxon>
        <taxon>Araneidae</taxon>
        <taxon>Argiope</taxon>
    </lineage>
</organism>
<sequence>MESDINKTDREHFADDSDILTDDENLFYSPKGAGMIIPDTPTPIKGFKGLTYKDFKKSSDSDSNEIIEPSMQTDSKIQMATKRKKKNVKMKTGENLPKDKRPCIPRKSKEKERNDGIANAKKAKNVDTSENEIPEENKQPFGPLGILETFENIINKYRIEGKAAEELRDLFLNVLSNSSATKMNSTDDNHGPTFANVVKNLNSDGIVGKKIPLKPGLTFIKRIQASKKLLGEERNQIQQKIINEKENDNKTTPLLRPKANLPTLVVRPITETIDSSIKMRKTLEANISPKGMEIKIMGLKPAMGNGVLIQVETPEMVTKLKDAINSHTNLQNVCKATTPQIRMPQIIIYDVEKSERPREEEELDFLNQIKLSNDIVGNMRVLFRKKGRGSSFHWVISLDPKAFRTIKDKARLQCGFGSYRFREFVEPLRCFKCLKFGHVRSKFRVMKYSLLDDLKVYHILLCL</sequence>
<dbReference type="EMBL" id="JABXBU010000030">
    <property type="protein sequence ID" value="KAF8784338.1"/>
    <property type="molecule type" value="Genomic_DNA"/>
</dbReference>
<proteinExistence type="predicted"/>
<evidence type="ECO:0000256" key="2">
    <source>
        <dbReference type="SAM" id="MobiDB-lite"/>
    </source>
</evidence>
<feature type="coiled-coil region" evidence="1">
    <location>
        <begin position="220"/>
        <end position="247"/>
    </location>
</feature>
<reference evidence="3" key="1">
    <citation type="journal article" date="2020" name="bioRxiv">
        <title>Chromosome-level reference genome of the European wasp spider Argiope bruennichi: a resource for studies on range expansion and evolutionary adaptation.</title>
        <authorList>
            <person name="Sheffer M.M."/>
            <person name="Hoppe A."/>
            <person name="Krehenwinkel H."/>
            <person name="Uhl G."/>
            <person name="Kuss A.W."/>
            <person name="Jensen L."/>
            <person name="Jensen C."/>
            <person name="Gillespie R.G."/>
            <person name="Hoff K.J."/>
            <person name="Prost S."/>
        </authorList>
    </citation>
    <scope>NUCLEOTIDE SEQUENCE</scope>
</reference>
<accession>A0A8T0F207</accession>
<reference evidence="3" key="2">
    <citation type="submission" date="2020-06" db="EMBL/GenBank/DDBJ databases">
        <authorList>
            <person name="Sheffer M."/>
        </authorList>
    </citation>
    <scope>NUCLEOTIDE SEQUENCE</scope>
</reference>
<evidence type="ECO:0000256" key="1">
    <source>
        <dbReference type="SAM" id="Coils"/>
    </source>
</evidence>